<sequence length="1890" mass="200482">MPQGSDQVGPLVGIDEDVPYSAADANALAAACRASATLIEGQAGTRAWAVSTAETDFEGCFSRVFADNAGVQVADATNLVRALRDVATKVDALTEEAGKEQERRETGRRWKRDHDNKSWAEKTWDAVFHTDPVPIGPEARPLPQTVPEPVVGAREAPWPGSVLGQTSGTSSAAPADLRSFATASQAANDELAGDPAALRGRYETFEATCTWGAVYASGVFKAYDTYLANNVNDVTWAGTVAEAFEAVGGAEGVSTVADAAIQASLEAAGVTVCRSQIEIDPAMVQGGQITSGYADDPVNTLTGSFVEPEIDLAFTGGAGALALIRVYSSSAREPGAFGPGWASALESRIELDDEAARWVQADGAVAVFPRAGQGWERATGESRWLEREDADGGGGRLVVSDNAGGRWVFTASGVLVSSSRGEGTGVAYVRDEGRVVRMEHERGRSIRLVWDGPRVVAAETSDGRRVSYVYDEAGRLTGAQAPRGSRGYEWGEAGLIVRVTDADGVVEADNTYDEAGRVRTQRSAFGRTTRYSYLPGRVTQVADADGERSNVWTYDRHGRLIGVVDAHGKRQSAAWDRWGNQVVATDRDGGRTVRTFDERGHMLIERTPTGMRTTSTWDDQDRLTQVRITPSSAGRASGKSSEKAAGEASAPESVVRYGYRGRDRHPSTITDPEGGVTRLRWEAGLLTRLEDPTGVTVSLSHDEHGDVVGVTDASGATARLERDEAGRVVAAVTPLGHRTRFAYDEAGMCTSRTDPDGAVWRFEYTASGRLAARIDPLGGRTQISYGDGGQEEAVTDPLGRTLRRSVDDLGNLAGVELPDGSRWDFVHDALSRLTSFTDAAGGTWQLEYDSVGRLAGTVDPVGVKRTIRTGPDGQPVEFADPEASWTARYDGLGRPEAAAGPDGEATVVAYDRCGRVVRSVDPLGAEVSYRYDAAGRLVGVTQPDGSSYSYEYDACGRWCATVSTGGARYELVYDADSRIVGEVWPTGERVVTDFDVCGRPVRRVEPGAGVRRVAYDKCGRVARVRDAWYGTRRFGYDACGQVVAVTNALGGVTRLEWDEAGRLVSTTDPTGAVTRRAYDPMGRLTAITDPLGRTTRLSYDRTGRITRRLEPGGGELSWVYDTAGRLVQERSGERVLARICRDLTGRTMTVRSDTGEDVHLVWDAAGRLISSRTGTLATSMSYDACGRRTSMTTPDGARTSYEYDQEWNQVASDSPLAGRVSIERDLIGRPVSAHGPGLEAWWTWRAGFVVREEVVRAGRRSVTVLERDEAGRITCREVDGRRTCFAYDDAGQLIGVTGPDGRRTELVYDPAGRLVTESGPGAQTGYAYDAAGRLLERTGPLGATRYRYDAAGRRTSQAGPDGERRYSYDERGDLTRVVALHHDGDRVLAERVWDIRRDAAGEITSVGPAATQWDPLDGTPVRAGQLDAVGAAGVLATRRRAPDDGAPASSTPAGAPGQADGATGAPTDGPGRPGPDLEGSGERAWTGVSWADWDQRPADPWALAAGVDIGEGLSLGAGGSISVEGLDLLGARAYDPASRSFLSRDPLASPLGAVWGGNPYSYAGNEPVGRADPAGLAPVSDADLAAYNQSHAGLLSRAWDAASSWVSDNWQYVAAAAVVTAGVVMCATGVGAGIGAGILIGAAASGVFSAGAQYVTTGTVDLKQVALDTAIGGVAGAAGAGVGAGAARLGQAAQAAQAAGRTGMGAMGRNVLTGVADGGADGGASGGLSYLTGPGPHTVGGLAEATGEGALKGGASGGAGGAPHEREDLERRAGRVRGRGRRPHQAHLQCVQGLLHRRHAGDHGRRHHQAHRAGPPRRRDPGPQPRHRRRRTTPGPRHLHPPGHPHLAADNQRRRHHHHHRRPPLPRRDKRMGPRPRPPTRRHPPPTQPR</sequence>
<dbReference type="InterPro" id="IPR056823">
    <property type="entry name" value="TEN-like_YD-shell"/>
</dbReference>
<feature type="domain" description="Teneurin-like YD-shell" evidence="4">
    <location>
        <begin position="432"/>
        <end position="608"/>
    </location>
</feature>
<dbReference type="InterPro" id="IPR022385">
    <property type="entry name" value="Rhs_assc_core"/>
</dbReference>
<accession>A0ABT4IAN4</accession>
<comment type="caution">
    <text evidence="5">The sequence shown here is derived from an EMBL/GenBank/DDBJ whole genome shotgun (WGS) entry which is preliminary data.</text>
</comment>
<feature type="region of interest" description="Disordered" evidence="2">
    <location>
        <begin position="627"/>
        <end position="651"/>
    </location>
</feature>
<dbReference type="InterPro" id="IPR031325">
    <property type="entry name" value="RHS_repeat"/>
</dbReference>
<dbReference type="PANTHER" id="PTHR32305:SF15">
    <property type="entry name" value="PROTEIN RHSA-RELATED"/>
    <property type="match status" value="1"/>
</dbReference>
<keyword evidence="1" id="KW-0677">Repeat</keyword>
<proteinExistence type="predicted"/>
<feature type="compositionally biased region" description="Low complexity" evidence="2">
    <location>
        <begin position="1740"/>
        <end position="1749"/>
    </location>
</feature>
<evidence type="ECO:0000256" key="1">
    <source>
        <dbReference type="ARBA" id="ARBA00022737"/>
    </source>
</evidence>
<reference evidence="5" key="1">
    <citation type="submission" date="2022-10" db="EMBL/GenBank/DDBJ databases">
        <title>Genome sequence of Actinomyces israelii ATCC 10048.</title>
        <authorList>
            <person name="Watt R.M."/>
            <person name="Tong W.M."/>
        </authorList>
    </citation>
    <scope>NUCLEOTIDE SEQUENCE</scope>
    <source>
        <strain evidence="5">ATCC 10048</strain>
    </source>
</reference>
<dbReference type="Pfam" id="PF25023">
    <property type="entry name" value="TEN_YD-shell"/>
    <property type="match status" value="1"/>
</dbReference>
<feature type="compositionally biased region" description="Basic residues" evidence="2">
    <location>
        <begin position="1825"/>
        <end position="1843"/>
    </location>
</feature>
<evidence type="ECO:0000259" key="4">
    <source>
        <dbReference type="Pfam" id="PF25023"/>
    </source>
</evidence>
<organism evidence="5 6">
    <name type="scientific">Actinomyces israelii</name>
    <dbReference type="NCBI Taxonomy" id="1659"/>
    <lineage>
        <taxon>Bacteria</taxon>
        <taxon>Bacillati</taxon>
        <taxon>Actinomycetota</taxon>
        <taxon>Actinomycetes</taxon>
        <taxon>Actinomycetales</taxon>
        <taxon>Actinomycetaceae</taxon>
        <taxon>Actinomyces</taxon>
    </lineage>
</organism>
<dbReference type="Pfam" id="PF05593">
    <property type="entry name" value="RHS_repeat"/>
    <property type="match status" value="8"/>
</dbReference>
<feature type="compositionally biased region" description="Basic and acidic residues" evidence="2">
    <location>
        <begin position="96"/>
        <end position="114"/>
    </location>
</feature>
<feature type="region of interest" description="Disordered" evidence="2">
    <location>
        <begin position="1439"/>
        <end position="1482"/>
    </location>
</feature>
<feature type="compositionally biased region" description="Low complexity" evidence="2">
    <location>
        <begin position="630"/>
        <end position="639"/>
    </location>
</feature>
<name>A0ABT4IAN4_9ACTO</name>
<dbReference type="InterPro" id="IPR006530">
    <property type="entry name" value="YD"/>
</dbReference>
<dbReference type="InterPro" id="IPR050708">
    <property type="entry name" value="T6SS_VgrG/RHS"/>
</dbReference>
<feature type="compositionally biased region" description="Gly residues" evidence="2">
    <location>
        <begin position="1750"/>
        <end position="1761"/>
    </location>
</feature>
<dbReference type="NCBIfam" id="TIGR01643">
    <property type="entry name" value="YD_repeat_2x"/>
    <property type="match status" value="13"/>
</dbReference>
<evidence type="ECO:0000313" key="6">
    <source>
        <dbReference type="Proteomes" id="UP001072034"/>
    </source>
</evidence>
<feature type="domain" description="DUF6531" evidence="3">
    <location>
        <begin position="296"/>
        <end position="368"/>
    </location>
</feature>
<feature type="region of interest" description="Disordered" evidence="2">
    <location>
        <begin position="1798"/>
        <end position="1890"/>
    </location>
</feature>
<gene>
    <name evidence="5" type="ORF">OHJ16_12205</name>
</gene>
<dbReference type="InterPro" id="IPR011044">
    <property type="entry name" value="Quino_amine_DH_bsu"/>
</dbReference>
<dbReference type="SUPFAM" id="SSF50969">
    <property type="entry name" value="YVTN repeat-like/Quinoprotein amine dehydrogenase"/>
    <property type="match status" value="1"/>
</dbReference>
<evidence type="ECO:0000313" key="5">
    <source>
        <dbReference type="EMBL" id="MCZ0858803.1"/>
    </source>
</evidence>
<feature type="compositionally biased region" description="Basic residues" evidence="2">
    <location>
        <begin position="1798"/>
        <end position="1816"/>
    </location>
</feature>
<dbReference type="InterPro" id="IPR045351">
    <property type="entry name" value="DUF6531"/>
</dbReference>
<feature type="compositionally biased region" description="Polar residues" evidence="2">
    <location>
        <begin position="163"/>
        <end position="172"/>
    </location>
</feature>
<feature type="region of interest" description="Disordered" evidence="2">
    <location>
        <begin position="152"/>
        <end position="174"/>
    </location>
</feature>
<dbReference type="NCBIfam" id="TIGR03696">
    <property type="entry name" value="Rhs_assc_core"/>
    <property type="match status" value="1"/>
</dbReference>
<protein>
    <submittedName>
        <fullName evidence="5">DUF6531 domain-containing protein</fullName>
    </submittedName>
</protein>
<evidence type="ECO:0000259" key="3">
    <source>
        <dbReference type="Pfam" id="PF20148"/>
    </source>
</evidence>
<feature type="compositionally biased region" description="Low complexity" evidence="2">
    <location>
        <begin position="1445"/>
        <end position="1459"/>
    </location>
</feature>
<feature type="compositionally biased region" description="Basic residues" evidence="2">
    <location>
        <begin position="1853"/>
        <end position="1884"/>
    </location>
</feature>
<feature type="region of interest" description="Disordered" evidence="2">
    <location>
        <begin position="1739"/>
        <end position="1768"/>
    </location>
</feature>
<dbReference type="PANTHER" id="PTHR32305">
    <property type="match status" value="1"/>
</dbReference>
<feature type="region of interest" description="Disordered" evidence="2">
    <location>
        <begin position="95"/>
        <end position="114"/>
    </location>
</feature>
<keyword evidence="6" id="KW-1185">Reference proteome</keyword>
<evidence type="ECO:0000256" key="2">
    <source>
        <dbReference type="SAM" id="MobiDB-lite"/>
    </source>
</evidence>
<dbReference type="EMBL" id="JAPTMY010000030">
    <property type="protein sequence ID" value="MCZ0858803.1"/>
    <property type="molecule type" value="Genomic_DNA"/>
</dbReference>
<dbReference type="Pfam" id="PF20148">
    <property type="entry name" value="DUF6531"/>
    <property type="match status" value="1"/>
</dbReference>
<dbReference type="Gene3D" id="2.180.10.10">
    <property type="entry name" value="RHS repeat-associated core"/>
    <property type="match status" value="5"/>
</dbReference>
<dbReference type="Proteomes" id="UP001072034">
    <property type="component" value="Unassembled WGS sequence"/>
</dbReference>